<sequence>MVVVGRRVYIIWINTGEYGWHPVACRTWDSAALCYRTLIRFGAPVSAVLVTRQVAPPLLEATP</sequence>
<accession>A0A0P9DIX5</accession>
<dbReference type="AlphaFoldDB" id="A0A0P9DIX5"/>
<proteinExistence type="predicted"/>
<reference evidence="1 2" key="1">
    <citation type="submission" date="2015-09" db="EMBL/GenBank/DDBJ databases">
        <title>Draft genome sequence of Kouleothrix aurantiaca JCM 19913.</title>
        <authorList>
            <person name="Hemp J."/>
        </authorList>
    </citation>
    <scope>NUCLEOTIDE SEQUENCE [LARGE SCALE GENOMIC DNA]</scope>
    <source>
        <strain evidence="1 2">COM-B</strain>
    </source>
</reference>
<evidence type="ECO:0000313" key="2">
    <source>
        <dbReference type="Proteomes" id="UP000050509"/>
    </source>
</evidence>
<evidence type="ECO:0000313" key="1">
    <source>
        <dbReference type="EMBL" id="KPV53391.1"/>
    </source>
</evidence>
<organism evidence="1 2">
    <name type="scientific">Kouleothrix aurantiaca</name>
    <dbReference type="NCBI Taxonomy" id="186479"/>
    <lineage>
        <taxon>Bacteria</taxon>
        <taxon>Bacillati</taxon>
        <taxon>Chloroflexota</taxon>
        <taxon>Chloroflexia</taxon>
        <taxon>Chloroflexales</taxon>
        <taxon>Roseiflexineae</taxon>
        <taxon>Roseiflexaceae</taxon>
        <taxon>Kouleothrix</taxon>
    </lineage>
</organism>
<dbReference type="Proteomes" id="UP000050509">
    <property type="component" value="Unassembled WGS sequence"/>
</dbReference>
<gene>
    <name evidence="1" type="ORF">SE17_09965</name>
</gene>
<dbReference type="EMBL" id="LJCR01000271">
    <property type="protein sequence ID" value="KPV53391.1"/>
    <property type="molecule type" value="Genomic_DNA"/>
</dbReference>
<keyword evidence="2" id="KW-1185">Reference proteome</keyword>
<protein>
    <submittedName>
        <fullName evidence="1">Uncharacterized protein</fullName>
    </submittedName>
</protein>
<name>A0A0P9DIX5_9CHLR</name>
<comment type="caution">
    <text evidence="1">The sequence shown here is derived from an EMBL/GenBank/DDBJ whole genome shotgun (WGS) entry which is preliminary data.</text>
</comment>